<evidence type="ECO:0000313" key="1">
    <source>
        <dbReference type="EMBL" id="RXU82074.1"/>
    </source>
</evidence>
<evidence type="ECO:0000313" key="2">
    <source>
        <dbReference type="Proteomes" id="UP000289562"/>
    </source>
</evidence>
<protein>
    <submittedName>
        <fullName evidence="1">Uncharacterized protein</fullName>
    </submittedName>
</protein>
<organism evidence="1 2">
    <name type="scientific">Enterococcus faecium</name>
    <name type="common">Streptococcus faecium</name>
    <dbReference type="NCBI Taxonomy" id="1352"/>
    <lineage>
        <taxon>Bacteria</taxon>
        <taxon>Bacillati</taxon>
        <taxon>Bacillota</taxon>
        <taxon>Bacilli</taxon>
        <taxon>Lactobacillales</taxon>
        <taxon>Enterococcaceae</taxon>
        <taxon>Enterococcus</taxon>
    </lineage>
</organism>
<gene>
    <name evidence="1" type="ORF">CYQ77_14175</name>
</gene>
<reference evidence="1 2" key="1">
    <citation type="submission" date="2017-12" db="EMBL/GenBank/DDBJ databases">
        <title>A pool of 800 enterococci isolated from chicken carcass rinse samples from New Zealand.</title>
        <authorList>
            <person name="Zhang J."/>
            <person name="Rogers L."/>
            <person name="Midwinter A."/>
            <person name="French N."/>
        </authorList>
    </citation>
    <scope>NUCLEOTIDE SEQUENCE [LARGE SCALE GENOMIC DNA]</scope>
    <source>
        <strain evidence="1 2">EN697</strain>
    </source>
</reference>
<accession>A0AB37VPN5</accession>
<name>A0AB37VPN5_ENTFC</name>
<dbReference type="RefSeq" id="WP_096705264.1">
    <property type="nucleotide sequence ID" value="NZ_JAKJOI010000245.1"/>
</dbReference>
<comment type="caution">
    <text evidence="1">The sequence shown here is derived from an EMBL/GenBank/DDBJ whole genome shotgun (WGS) entry which is preliminary data.</text>
</comment>
<dbReference type="Proteomes" id="UP000289562">
    <property type="component" value="Unassembled WGS sequence"/>
</dbReference>
<dbReference type="AlphaFoldDB" id="A0AB37VPN5"/>
<sequence>MKEIKLEIQMQDCPCETYIDGLGKVAYVYYSKANQIDIQPQNSGVYSLSLNGKTGSIKINGMLLKVFVR</sequence>
<dbReference type="EMBL" id="PJVH01000116">
    <property type="protein sequence ID" value="RXU82074.1"/>
    <property type="molecule type" value="Genomic_DNA"/>
</dbReference>
<proteinExistence type="predicted"/>